<feature type="region of interest" description="Disordered" evidence="1">
    <location>
        <begin position="587"/>
        <end position="609"/>
    </location>
</feature>
<feature type="compositionally biased region" description="Acidic residues" evidence="1">
    <location>
        <begin position="1312"/>
        <end position="1321"/>
    </location>
</feature>
<feature type="region of interest" description="Disordered" evidence="1">
    <location>
        <begin position="1113"/>
        <end position="1137"/>
    </location>
</feature>
<protein>
    <recommendedName>
        <fullName evidence="2">UBA domain-containing protein</fullName>
    </recommendedName>
</protein>
<reference evidence="3 4" key="1">
    <citation type="journal article" date="2023" name="Commun. Biol.">
        <title>Genome analysis of Parmales, the sister group of diatoms, reveals the evolutionary specialization of diatoms from phago-mixotrophs to photoautotrophs.</title>
        <authorList>
            <person name="Ban H."/>
            <person name="Sato S."/>
            <person name="Yoshikawa S."/>
            <person name="Yamada K."/>
            <person name="Nakamura Y."/>
            <person name="Ichinomiya M."/>
            <person name="Sato N."/>
            <person name="Blanc-Mathieu R."/>
            <person name="Endo H."/>
            <person name="Kuwata A."/>
            <person name="Ogata H."/>
        </authorList>
    </citation>
    <scope>NUCLEOTIDE SEQUENCE [LARGE SCALE GENOMIC DNA]</scope>
</reference>
<dbReference type="EMBL" id="BRYB01001073">
    <property type="protein sequence ID" value="GMI42527.1"/>
    <property type="molecule type" value="Genomic_DNA"/>
</dbReference>
<feature type="compositionally biased region" description="Low complexity" evidence="1">
    <location>
        <begin position="1007"/>
        <end position="1026"/>
    </location>
</feature>
<dbReference type="PANTHER" id="PTHR48125">
    <property type="entry name" value="LP07818P1"/>
    <property type="match status" value="1"/>
</dbReference>
<keyword evidence="4" id="KW-1185">Reference proteome</keyword>
<gene>
    <name evidence="3" type="ORF">TeGR_g7435</name>
</gene>
<dbReference type="Gene3D" id="1.10.8.10">
    <property type="entry name" value="DNA helicase RuvA subunit, C-terminal domain"/>
    <property type="match status" value="1"/>
</dbReference>
<dbReference type="PANTHER" id="PTHR48125:SF12">
    <property type="entry name" value="AT HOOK TRANSCRIPTION FACTOR FAMILY-RELATED"/>
    <property type="match status" value="1"/>
</dbReference>
<feature type="region of interest" description="Disordered" evidence="1">
    <location>
        <begin position="1007"/>
        <end position="1050"/>
    </location>
</feature>
<evidence type="ECO:0000313" key="4">
    <source>
        <dbReference type="Proteomes" id="UP001165060"/>
    </source>
</evidence>
<feature type="region of interest" description="Disordered" evidence="1">
    <location>
        <begin position="864"/>
        <end position="886"/>
    </location>
</feature>
<dbReference type="InterPro" id="IPR015940">
    <property type="entry name" value="UBA"/>
</dbReference>
<sequence length="1321" mass="142779">MADYAACLDLSPAPRARELRESLSLYRGLLPLLSLPFDARKFLLFEGTPPRALLCSLCRNGRARDAARIAGRLPLSPADALFLIESAPHDPLRVALLALPGLADEHFAAARELCSPSLEGRVLAAWLSSPPGSAHPGRALAAAAASCLGSPAALSALEDATPAGVVAEALAGPGPVPRLARLLPALPPAARPEWEAALLAAAAPEPALSLSLAAASSLSLPRPSRLLSTPNLMRLVLSGIGASATPGNVEDMWTLFEHLPSPSPDDDGELERLHEEADRKEKSLITLDICRKYGVAGGTEEEVASALVEGLKKGIDYGELMDDVDVLCDILFTTINREDVARRIVPRFVRNGDAEAVKDVLRRDASAIAVVEEALSELLSDCDGATSLHKIEEWLVALQPHPVSPALSAAARKTTAALALGLKSSPPHPTPGELLATLPPLSVVDAVLAANPAADVVGLTAFATEHLGLGVAEVSVHVGEVKLAAGLHGEAAFAQVNLLKGGGEFCGRAYEIVLELLEEDAWDNQWAKNDMYLVALLGVSGEQWMGQAGSVEILDSLLSWWRRNEGKEWKRKLAEYDAREEKARAAEKERRAAREREEKERKEREAANPPSSILLKSLGGVIKGVLASDAAEDEAPDLMTALRERKREEEEKGAEDEKYRRLLLVCCSELSRLCELTGEEREEEDEGQHLDRMDVYTRLSRRALLFCASSAAGIVKAGSEVPELDIMLQIGTRLLREVDDADIQRSIAMEATSKMMARVATNMNRLEGSTTEVIEPDADFVKKLAHMGYSEAASKRSVIFTSNAGFGEALAWAVAHEDDVDFNQPVQQVKQADMLLAGGRVDQAKVLRVRAELEALLGEKLEGGSEGVVEGGTEGGTEGGGEGGDWDWDDGFDDDAFDKMEAKAVKDEMPLSPEGDALAAADALEERINAMLGETSAMKKSFSLLSSGGEEEEEEEEAEAVLEIGFDFEEEGGAGDEQEKKEQARARASEVAELARRESVDLMAMRQAAEAAATQEEAERAAAVVQEEAERDREAEAAAALAAREEAEREIEREQAIEREGLETEAAAAQRAVAAAAEAAALAAREEAERERLEEAEREIEREQAIERERLEAAEAAARAAQEEAAAAEAAAREQERLDQERLELECVEQERLEQERLNQERLEQERSEQAAVQQAALARLAQLREAAAQAAKLQEEEEEAIEARLMAEAQARAREEEQREEEERVEKQLQLDAEESAAQDRQNRASLSPTAKKINEQFAPPPMSRAPPPVTLKPPTAAKLSLRPPTKAKLAVKKLAVKAAEKPKEEPGAGEFDDGWADSW</sequence>
<feature type="region of interest" description="Disordered" evidence="1">
    <location>
        <begin position="1205"/>
        <end position="1286"/>
    </location>
</feature>
<name>A0ABQ6N8A9_9STRA</name>
<feature type="compositionally biased region" description="Gly residues" evidence="1">
    <location>
        <begin position="864"/>
        <end position="883"/>
    </location>
</feature>
<dbReference type="Pfam" id="PF22562">
    <property type="entry name" value="UBA_7"/>
    <property type="match status" value="1"/>
</dbReference>
<dbReference type="SUPFAM" id="SSF46934">
    <property type="entry name" value="UBA-like"/>
    <property type="match status" value="1"/>
</dbReference>
<evidence type="ECO:0000313" key="3">
    <source>
        <dbReference type="EMBL" id="GMI42527.1"/>
    </source>
</evidence>
<feature type="domain" description="UBA" evidence="2">
    <location>
        <begin position="777"/>
        <end position="823"/>
    </location>
</feature>
<evidence type="ECO:0000256" key="1">
    <source>
        <dbReference type="SAM" id="MobiDB-lite"/>
    </source>
</evidence>
<dbReference type="InterPro" id="IPR009060">
    <property type="entry name" value="UBA-like_sf"/>
</dbReference>
<evidence type="ECO:0000259" key="2">
    <source>
        <dbReference type="Pfam" id="PF22562"/>
    </source>
</evidence>
<proteinExistence type="predicted"/>
<accession>A0ABQ6N8A9</accession>
<feature type="region of interest" description="Disordered" evidence="1">
    <location>
        <begin position="1300"/>
        <end position="1321"/>
    </location>
</feature>
<feature type="compositionally biased region" description="Basic and acidic residues" evidence="1">
    <location>
        <begin position="587"/>
        <end position="606"/>
    </location>
</feature>
<feature type="compositionally biased region" description="Basic and acidic residues" evidence="1">
    <location>
        <begin position="1212"/>
        <end position="1230"/>
    </location>
</feature>
<comment type="caution">
    <text evidence="3">The sequence shown here is derived from an EMBL/GenBank/DDBJ whole genome shotgun (WGS) entry which is preliminary data.</text>
</comment>
<organism evidence="3 4">
    <name type="scientific">Tetraparma gracilis</name>
    <dbReference type="NCBI Taxonomy" id="2962635"/>
    <lineage>
        <taxon>Eukaryota</taxon>
        <taxon>Sar</taxon>
        <taxon>Stramenopiles</taxon>
        <taxon>Ochrophyta</taxon>
        <taxon>Bolidophyceae</taxon>
        <taxon>Parmales</taxon>
        <taxon>Triparmaceae</taxon>
        <taxon>Tetraparma</taxon>
    </lineage>
</organism>
<feature type="compositionally biased region" description="Low complexity" evidence="1">
    <location>
        <begin position="1114"/>
        <end position="1130"/>
    </location>
</feature>
<feature type="compositionally biased region" description="Pro residues" evidence="1">
    <location>
        <begin position="1260"/>
        <end position="1273"/>
    </location>
</feature>
<dbReference type="Proteomes" id="UP001165060">
    <property type="component" value="Unassembled WGS sequence"/>
</dbReference>